<name>A0A1L7XIM7_9HELO</name>
<keyword evidence="5" id="KW-0560">Oxidoreductase</keyword>
<evidence type="ECO:0008006" key="13">
    <source>
        <dbReference type="Google" id="ProtNLM"/>
    </source>
</evidence>
<reference evidence="11 12" key="1">
    <citation type="submission" date="2016-03" db="EMBL/GenBank/DDBJ databases">
        <authorList>
            <person name="Ploux O."/>
        </authorList>
    </citation>
    <scope>NUCLEOTIDE SEQUENCE [LARGE SCALE GENOMIC DNA]</scope>
    <source>
        <strain evidence="11 12">UAMH 11012</strain>
    </source>
</reference>
<dbReference type="Pfam" id="PF01794">
    <property type="entry name" value="Ferric_reduct"/>
    <property type="match status" value="1"/>
</dbReference>
<dbReference type="SUPFAM" id="SSF52343">
    <property type="entry name" value="Ferredoxin reductase-like, C-terminal NADP-linked domain"/>
    <property type="match status" value="1"/>
</dbReference>
<evidence type="ECO:0000256" key="3">
    <source>
        <dbReference type="ARBA" id="ARBA00022692"/>
    </source>
</evidence>
<dbReference type="GO" id="GO:0000293">
    <property type="term" value="F:ferric-chelate reductase activity"/>
    <property type="evidence" value="ECO:0007669"/>
    <property type="project" value="UniProtKB-ARBA"/>
</dbReference>
<keyword evidence="4 8" id="KW-1133">Transmembrane helix</keyword>
<feature type="domain" description="Ferric reductase NAD binding" evidence="10">
    <location>
        <begin position="277"/>
        <end position="356"/>
    </location>
</feature>
<dbReference type="InterPro" id="IPR051410">
    <property type="entry name" value="Ferric/Cupric_Reductase"/>
</dbReference>
<protein>
    <recommendedName>
        <fullName evidence="13">FAD-binding FR-type domain-containing protein</fullName>
    </recommendedName>
</protein>
<evidence type="ECO:0000256" key="6">
    <source>
        <dbReference type="ARBA" id="ARBA00023065"/>
    </source>
</evidence>
<dbReference type="Pfam" id="PF08030">
    <property type="entry name" value="NAD_binding_6"/>
    <property type="match status" value="1"/>
</dbReference>
<comment type="subcellular location">
    <subcellularLocation>
        <location evidence="1">Membrane</location>
        <topology evidence="1">Multi-pass membrane protein</topology>
    </subcellularLocation>
</comment>
<dbReference type="OrthoDB" id="4494341at2759"/>
<dbReference type="GO" id="GO:0006879">
    <property type="term" value="P:intracellular iron ion homeostasis"/>
    <property type="evidence" value="ECO:0007669"/>
    <property type="project" value="TreeGrafter"/>
</dbReference>
<keyword evidence="12" id="KW-1185">Reference proteome</keyword>
<evidence type="ECO:0000256" key="8">
    <source>
        <dbReference type="SAM" id="Phobius"/>
    </source>
</evidence>
<dbReference type="PANTHER" id="PTHR32361">
    <property type="entry name" value="FERRIC/CUPRIC REDUCTASE TRANSMEMBRANE COMPONENT"/>
    <property type="match status" value="1"/>
</dbReference>
<dbReference type="STRING" id="576137.A0A1L7XIM7"/>
<dbReference type="InterPro" id="IPR013121">
    <property type="entry name" value="Fe_red_NAD-bd_6"/>
</dbReference>
<gene>
    <name evidence="11" type="ORF">PAC_14792</name>
</gene>
<keyword evidence="2" id="KW-0813">Transport</keyword>
<dbReference type="EMBL" id="FJOG01000028">
    <property type="protein sequence ID" value="CZR64892.1"/>
    <property type="molecule type" value="Genomic_DNA"/>
</dbReference>
<dbReference type="Proteomes" id="UP000184330">
    <property type="component" value="Unassembled WGS sequence"/>
</dbReference>
<evidence type="ECO:0000259" key="9">
    <source>
        <dbReference type="Pfam" id="PF01794"/>
    </source>
</evidence>
<sequence length="487" mass="55392">MSSINMVPLFLGGRTSFIADRLGIPLHVYYLAHHWIGRMAVFEGILHTALAFTSLDAVDRAHSLISGLALVVALGAMSLLSLYPIRQFRFELFLKVHLLLSFITIGLLLWHLLPGNITKLLYPIIALFLWFSNAMFRLRQIRYNSVGARTKHQQVLITKYLRSPHIPGNLSDPEVGALKLEVEFERPMNIKPGQYLYISTNDLRFRHGFQSRPFAIVWWNDAPVGGGLVMTEQTKASGLTFLIEPRDGFTARLTKENALNHLSLDGPYGQDLRLESYDTVLLVAKGIGIAGMLSYAKQLIWWKSNSLQKRRVITRKLDIYWELDDNGQERWVGDYLRQLQDKNNLLSTPLLQIWCYFPEPKRSEPFIKLQDGVLDYQYFYPGGPTYTDIKDAVKEVTENAPGTSIVASCGVPTFTKEMRKAVLSTTNRENIIEFVEVEYRPTVPQTTTKTVDEIELSDVRPILVSKPVVHYESAGNVERQVEVTSFV</sequence>
<dbReference type="AlphaFoldDB" id="A0A1L7XIM7"/>
<keyword evidence="6" id="KW-0406">Ion transport</keyword>
<evidence type="ECO:0000256" key="4">
    <source>
        <dbReference type="ARBA" id="ARBA00022989"/>
    </source>
</evidence>
<evidence type="ECO:0000259" key="10">
    <source>
        <dbReference type="Pfam" id="PF08030"/>
    </source>
</evidence>
<organism evidence="11 12">
    <name type="scientific">Phialocephala subalpina</name>
    <dbReference type="NCBI Taxonomy" id="576137"/>
    <lineage>
        <taxon>Eukaryota</taxon>
        <taxon>Fungi</taxon>
        <taxon>Dikarya</taxon>
        <taxon>Ascomycota</taxon>
        <taxon>Pezizomycotina</taxon>
        <taxon>Leotiomycetes</taxon>
        <taxon>Helotiales</taxon>
        <taxon>Mollisiaceae</taxon>
        <taxon>Phialocephala</taxon>
        <taxon>Phialocephala fortinii species complex</taxon>
    </lineage>
</organism>
<dbReference type="CDD" id="cd06186">
    <property type="entry name" value="NOX_Duox_like_FAD_NADP"/>
    <property type="match status" value="1"/>
</dbReference>
<feature type="transmembrane region" description="Helical" evidence="8">
    <location>
        <begin position="92"/>
        <end position="113"/>
    </location>
</feature>
<accession>A0A1L7XIM7</accession>
<dbReference type="GO" id="GO:0015677">
    <property type="term" value="P:copper ion import"/>
    <property type="evidence" value="ECO:0007669"/>
    <property type="project" value="TreeGrafter"/>
</dbReference>
<evidence type="ECO:0000313" key="12">
    <source>
        <dbReference type="Proteomes" id="UP000184330"/>
    </source>
</evidence>
<proteinExistence type="predicted"/>
<dbReference type="InterPro" id="IPR039261">
    <property type="entry name" value="FNR_nucleotide-bd"/>
</dbReference>
<dbReference type="GO" id="GO:0005886">
    <property type="term" value="C:plasma membrane"/>
    <property type="evidence" value="ECO:0007669"/>
    <property type="project" value="TreeGrafter"/>
</dbReference>
<dbReference type="Gene3D" id="3.40.50.80">
    <property type="entry name" value="Nucleotide-binding domain of ferredoxin-NADP reductase (FNR) module"/>
    <property type="match status" value="1"/>
</dbReference>
<evidence type="ECO:0000256" key="5">
    <source>
        <dbReference type="ARBA" id="ARBA00023002"/>
    </source>
</evidence>
<dbReference type="InterPro" id="IPR013130">
    <property type="entry name" value="Fe3_Rdtase_TM_dom"/>
</dbReference>
<evidence type="ECO:0000313" key="11">
    <source>
        <dbReference type="EMBL" id="CZR64892.1"/>
    </source>
</evidence>
<evidence type="ECO:0000256" key="1">
    <source>
        <dbReference type="ARBA" id="ARBA00004141"/>
    </source>
</evidence>
<dbReference type="PANTHER" id="PTHR32361:SF26">
    <property type="entry name" value="FAD-BINDING 8 DOMAIN-CONTAINING PROTEIN-RELATED"/>
    <property type="match status" value="1"/>
</dbReference>
<evidence type="ECO:0000256" key="2">
    <source>
        <dbReference type="ARBA" id="ARBA00022448"/>
    </source>
</evidence>
<dbReference type="GO" id="GO:0006826">
    <property type="term" value="P:iron ion transport"/>
    <property type="evidence" value="ECO:0007669"/>
    <property type="project" value="TreeGrafter"/>
</dbReference>
<keyword evidence="7 8" id="KW-0472">Membrane</keyword>
<feature type="transmembrane region" description="Helical" evidence="8">
    <location>
        <begin position="64"/>
        <end position="85"/>
    </location>
</feature>
<feature type="domain" description="Ferric oxidoreductase" evidence="9">
    <location>
        <begin position="7"/>
        <end position="107"/>
    </location>
</feature>
<evidence type="ECO:0000256" key="7">
    <source>
        <dbReference type="ARBA" id="ARBA00023136"/>
    </source>
</evidence>
<keyword evidence="3 8" id="KW-0812">Transmembrane</keyword>